<name>A0ABS6RWM9_9BACT</name>
<reference evidence="1 2" key="1">
    <citation type="journal article" date="2020" name="J Geophys Res Biogeosci">
        <title>Magnetotaxis as an Adaptation to Enable Bacterial Shuttling of Microbial Sulfur and Sulfur Cycling Across Aquatic Oxic#Anoxic Interfaces.</title>
        <authorList>
            <person name="Li J."/>
            <person name="Liu P."/>
            <person name="Wang J."/>
            <person name="Roberts A.P."/>
            <person name="Pan Y."/>
        </authorList>
    </citation>
    <scope>NUCLEOTIDE SEQUENCE [LARGE SCALE GENOMIC DNA]</scope>
    <source>
        <strain evidence="1 2">MYR-1_YQ</strain>
    </source>
</reference>
<dbReference type="RefSeq" id="WP_218251654.1">
    <property type="nucleotide sequence ID" value="NZ_JABXWD010000067.1"/>
</dbReference>
<evidence type="ECO:0000313" key="1">
    <source>
        <dbReference type="EMBL" id="MBV6341041.1"/>
    </source>
</evidence>
<sequence length="142" mass="15567">MTIIGIDPGWSGGIASISPGGIAAEKFTGRTERDILDTLNEYLMFADVCYIERVHSAPGQGVASMFKFGHIYGFLRAVVMAHDIPLKEVSPLTWQTHMRCRTKGDKNVSKARAQQLCPSLTITHATADALLIALYGADMERR</sequence>
<proteinExistence type="predicted"/>
<protein>
    <recommendedName>
        <fullName evidence="3">Holliday junction resolvase RuvC</fullName>
    </recommendedName>
</protein>
<evidence type="ECO:0008006" key="3">
    <source>
        <dbReference type="Google" id="ProtNLM"/>
    </source>
</evidence>
<organism evidence="1 2">
    <name type="scientific">Candidatus Magnetobacterium casense</name>
    <dbReference type="NCBI Taxonomy" id="1455061"/>
    <lineage>
        <taxon>Bacteria</taxon>
        <taxon>Pseudomonadati</taxon>
        <taxon>Nitrospirota</taxon>
        <taxon>Thermodesulfovibrionia</taxon>
        <taxon>Thermodesulfovibrionales</taxon>
        <taxon>Candidatus Magnetobacteriaceae</taxon>
        <taxon>Candidatus Magnetobacterium</taxon>
    </lineage>
</organism>
<gene>
    <name evidence="1" type="ORF">HWQ67_05540</name>
</gene>
<comment type="caution">
    <text evidence="1">The sequence shown here is derived from an EMBL/GenBank/DDBJ whole genome shotgun (WGS) entry which is preliminary data.</text>
</comment>
<dbReference type="Proteomes" id="UP001196980">
    <property type="component" value="Unassembled WGS sequence"/>
</dbReference>
<evidence type="ECO:0000313" key="2">
    <source>
        <dbReference type="Proteomes" id="UP001196980"/>
    </source>
</evidence>
<keyword evidence="2" id="KW-1185">Reference proteome</keyword>
<accession>A0ABS6RWM9</accession>
<dbReference type="EMBL" id="JABXWD010000067">
    <property type="protein sequence ID" value="MBV6341041.1"/>
    <property type="molecule type" value="Genomic_DNA"/>
</dbReference>
<dbReference type="CDD" id="cd22992">
    <property type="entry name" value="MOC1"/>
    <property type="match status" value="1"/>
</dbReference>